<comment type="subunit">
    <text evidence="8">Homodimer. Forms a heterotrimer with a catalytic subunit PAN2 to form the poly(A)-nuclease (PAN) deadenylation complex. Interacts (via PAM-2 motif) with poly(A)-binding protein PAB1 (via PABC domain), conferring substrate specificity of the enzyme complex.</text>
</comment>
<dbReference type="GO" id="GO:0031251">
    <property type="term" value="C:PAN complex"/>
    <property type="evidence" value="ECO:0007669"/>
    <property type="project" value="UniProtKB-UniRule"/>
</dbReference>
<dbReference type="OrthoDB" id="204958at2759"/>
<organism evidence="13 14">
    <name type="scientific">Rhinocladiella mackenziei CBS 650.93</name>
    <dbReference type="NCBI Taxonomy" id="1442369"/>
    <lineage>
        <taxon>Eukaryota</taxon>
        <taxon>Fungi</taxon>
        <taxon>Dikarya</taxon>
        <taxon>Ascomycota</taxon>
        <taxon>Pezizomycotina</taxon>
        <taxon>Eurotiomycetes</taxon>
        <taxon>Chaetothyriomycetidae</taxon>
        <taxon>Chaetothyriales</taxon>
        <taxon>Herpotrichiellaceae</taxon>
        <taxon>Rhinocladiella</taxon>
    </lineage>
</organism>
<evidence type="ECO:0000256" key="1">
    <source>
        <dbReference type="ARBA" id="ARBA00004496"/>
    </source>
</evidence>
<evidence type="ECO:0000313" key="14">
    <source>
        <dbReference type="Proteomes" id="UP000053617"/>
    </source>
</evidence>
<feature type="compositionally biased region" description="Polar residues" evidence="10">
    <location>
        <begin position="60"/>
        <end position="86"/>
    </location>
</feature>
<feature type="region of interest" description="Disordered" evidence="10">
    <location>
        <begin position="58"/>
        <end position="86"/>
    </location>
</feature>
<gene>
    <name evidence="8" type="primary">PAN3</name>
    <name evidence="13" type="ORF">Z518_02394</name>
</gene>
<comment type="caution">
    <text evidence="8">Lacks conserved residue(s) required for the propagation of feature annotation.</text>
</comment>
<dbReference type="GO" id="GO:0008143">
    <property type="term" value="F:poly(A) binding"/>
    <property type="evidence" value="ECO:0007669"/>
    <property type="project" value="TreeGrafter"/>
</dbReference>
<keyword evidence="9" id="KW-0862">Zinc</keyword>
<feature type="domain" description="C3H1-type" evidence="12">
    <location>
        <begin position="26"/>
        <end position="55"/>
    </location>
</feature>
<dbReference type="GO" id="GO:0006397">
    <property type="term" value="P:mRNA processing"/>
    <property type="evidence" value="ECO:0007669"/>
    <property type="project" value="UniProtKB-KW"/>
</dbReference>
<evidence type="ECO:0000256" key="2">
    <source>
        <dbReference type="ARBA" id="ARBA00022490"/>
    </source>
</evidence>
<dbReference type="SUPFAM" id="SSF56112">
    <property type="entry name" value="Protein kinase-like (PK-like)"/>
    <property type="match status" value="1"/>
</dbReference>
<protein>
    <recommendedName>
        <fullName evidence="8">PAN2-PAN3 deadenylation complex subunit PAN3</fullName>
    </recommendedName>
    <alternativeName>
        <fullName evidence="8">PAB1P-dependent poly(A)-specific ribonuclease</fullName>
    </alternativeName>
    <alternativeName>
        <fullName evidence="8">Poly(A)-nuclease deadenylation complex subunit 3</fullName>
        <shortName evidence="8">PAN deadenylation complex subunit 3</shortName>
    </alternativeName>
</protein>
<evidence type="ECO:0000256" key="4">
    <source>
        <dbReference type="ARBA" id="ARBA00022741"/>
    </source>
</evidence>
<keyword evidence="4 8" id="KW-0547">Nucleotide-binding</keyword>
<proteinExistence type="inferred from homology"/>
<comment type="domain">
    <text evidence="8">The pseudokinase domain, the coiled-coil (CC), and C-terminal knob domain (CK) form a structural unit (PKC) that forms an extensive high-affinity interaction surface for PAN2.</text>
</comment>
<dbReference type="Gene3D" id="6.10.250.3160">
    <property type="match status" value="1"/>
</dbReference>
<feature type="binding site" evidence="8">
    <location>
        <position position="305"/>
    </location>
    <ligand>
        <name>ATP</name>
        <dbReference type="ChEBI" id="CHEBI:30616"/>
    </ligand>
</feature>
<keyword evidence="14" id="KW-1185">Reference proteome</keyword>
<evidence type="ECO:0000256" key="5">
    <source>
        <dbReference type="ARBA" id="ARBA00022771"/>
    </source>
</evidence>
<dbReference type="InterPro" id="IPR030844">
    <property type="entry name" value="PAN3"/>
</dbReference>
<dbReference type="Pfam" id="PF25586">
    <property type="entry name" value="zf-CCCH_PAN3"/>
    <property type="match status" value="1"/>
</dbReference>
<dbReference type="Gene3D" id="1.10.287.3700">
    <property type="match status" value="1"/>
</dbReference>
<dbReference type="InterPro" id="IPR000719">
    <property type="entry name" value="Prot_kinase_dom"/>
</dbReference>
<dbReference type="PROSITE" id="PS50011">
    <property type="entry name" value="PROTEIN_KINASE_DOM"/>
    <property type="match status" value="1"/>
</dbReference>
<evidence type="ECO:0000256" key="7">
    <source>
        <dbReference type="ARBA" id="ARBA00023054"/>
    </source>
</evidence>
<feature type="zinc finger region" description="C3H1-type" evidence="9">
    <location>
        <begin position="26"/>
        <end position="55"/>
    </location>
</feature>
<dbReference type="VEuPathDB" id="FungiDB:Z518_02394"/>
<evidence type="ECO:0000256" key="10">
    <source>
        <dbReference type="SAM" id="MobiDB-lite"/>
    </source>
</evidence>
<feature type="binding site" evidence="8">
    <location>
        <begin position="354"/>
        <end position="361"/>
    </location>
    <ligand>
        <name>ATP</name>
        <dbReference type="ChEBI" id="CHEBI:30616"/>
    </ligand>
</feature>
<dbReference type="FunFam" id="1.20.5.5160:FF:000002">
    <property type="entry name" value="PAN2-PAN3 deadenylation complex subunit PAN3"/>
    <property type="match status" value="1"/>
</dbReference>
<feature type="coiled-coil region" evidence="8">
    <location>
        <begin position="516"/>
        <end position="554"/>
    </location>
</feature>
<evidence type="ECO:0000256" key="8">
    <source>
        <dbReference type="HAMAP-Rule" id="MF_03181"/>
    </source>
</evidence>
<keyword evidence="9" id="KW-0479">Metal-binding</keyword>
<dbReference type="STRING" id="1442369.A0A0D2JEW7"/>
<dbReference type="PROSITE" id="PS50103">
    <property type="entry name" value="ZF_C3H1"/>
    <property type="match status" value="1"/>
</dbReference>
<reference evidence="13 14" key="1">
    <citation type="submission" date="2015-01" db="EMBL/GenBank/DDBJ databases">
        <title>The Genome Sequence of Rhinocladiella mackenzie CBS 650.93.</title>
        <authorList>
            <consortium name="The Broad Institute Genomics Platform"/>
            <person name="Cuomo C."/>
            <person name="de Hoog S."/>
            <person name="Gorbushina A."/>
            <person name="Stielow B."/>
            <person name="Teixiera M."/>
            <person name="Abouelleil A."/>
            <person name="Chapman S.B."/>
            <person name="Priest M."/>
            <person name="Young S.K."/>
            <person name="Wortman J."/>
            <person name="Nusbaum C."/>
            <person name="Birren B."/>
        </authorList>
    </citation>
    <scope>NUCLEOTIDE SEQUENCE [LARGE SCALE GENOMIC DNA]</scope>
    <source>
        <strain evidence="13 14">CBS 650.93</strain>
    </source>
</reference>
<dbReference type="GO" id="GO:0004672">
    <property type="term" value="F:protein kinase activity"/>
    <property type="evidence" value="ECO:0007669"/>
    <property type="project" value="InterPro"/>
</dbReference>
<evidence type="ECO:0000313" key="13">
    <source>
        <dbReference type="EMBL" id="KIX07740.1"/>
    </source>
</evidence>
<sequence>MAATLKNNVEDTKQTALSPRLKGRENAKETLCRNVTIYGKCRYEDKGCAFSHNIEKAASDNGQNESQSKKTLNVDSPSFTPSFLSPNGANATVKKTPGISPQAASAAPFMPKAIISRSSNATPLRQDARTPDWALADVQEFVPRRAQETTMVGQRSIRPISVVPYMAMNEIPVAHTFETFQPSHAANPYLDQGMNGAAFYNAANFQQPVLYHQYAPIGHYSTNLAPYQRTVHDLFIPNDLREEIQKKSAAALQTLPNSQLPNHIESYHSLVPLDTNHKSSTIFGGYTSWIYKAQSSANGHFFALRRIEGFRLTNELAIRSGQAWKNLISASVVRIVDVFTNRGFGDSSLFIATDYHPLSKTLLEHHHTGQNWTRPARNSKDQITEPVLWSYVVQIASALKSIHGSGLAARVLDPSKILVTGKNRIRLNGCAVLDVVQFDNSVVPLAQLQRQDLVNFALVILSVGTGTADAGANFARSMDLFKRFFKPELQNAVVWLYSAMQNQDKTIDQFVTLIANHMITAFNAALHNDDSLYSELSREVENARIVRLMAKLNYINERPEFEHDRAWSENGERYYLKLFRDYVFHQVDAQNRPVIDLGHVLTCLNKLDVGSEERITLISRDEQSCFVVSYRELKKGVESAFQDLLKRSGPLR</sequence>
<name>A0A0D2JEW7_9EURO</name>
<feature type="region of interest" description="Knob domain" evidence="8">
    <location>
        <begin position="555"/>
        <end position="652"/>
    </location>
</feature>
<accession>A0A0D2JEW7</accession>
<comment type="domain">
    <text evidence="8">The N-terminal zinc finger binds to poly(A) RNA.</text>
</comment>
<evidence type="ECO:0000256" key="9">
    <source>
        <dbReference type="PROSITE-ProRule" id="PRU00723"/>
    </source>
</evidence>
<feature type="binding site" evidence="8">
    <location>
        <begin position="415"/>
        <end position="416"/>
    </location>
    <ligand>
        <name>ATP</name>
        <dbReference type="ChEBI" id="CHEBI:30616"/>
    </ligand>
</feature>
<comment type="domain">
    <text evidence="8">Contains a pseudokinase domain. The protein kinase domain is predicted to be catalytically inactive because some of the residues important for catalytic activity are substituted and it lacks the equivalent of the binding site for a peptide substrate. However, it has retained an ATP-binding site and ATP-binding is required for mRNA degradation, stimulating the activity of the PAN2 nuclease in vitro. The nucleotide-binding site is juxtaposed to the RNase active site of PAN2 in the complex and may actually bind nucleosides of a poly(A) RNA rather than ATP, feeding the poly(A)-tail to the active site of the deadenylase and thus increasing the efficiency with which this distributive enzyme degrades oligo(A) RNAs.</text>
</comment>
<dbReference type="InterPro" id="IPR000571">
    <property type="entry name" value="Znf_CCCH"/>
</dbReference>
<keyword evidence="3 8" id="KW-0507">mRNA processing</keyword>
<dbReference type="HOGENOM" id="CLU_016423_1_0_1"/>
<keyword evidence="5 9" id="KW-0863">Zinc-finger</keyword>
<keyword evidence="2 8" id="KW-0963">Cytoplasm</keyword>
<comment type="similarity">
    <text evidence="8">Belongs to the protein kinase superfamily. PAN3 family.</text>
</comment>
<dbReference type="RefSeq" id="XP_013274876.1">
    <property type="nucleotide sequence ID" value="XM_013419422.1"/>
</dbReference>
<feature type="region of interest" description="Disordered" evidence="10">
    <location>
        <begin position="1"/>
        <end position="22"/>
    </location>
</feature>
<keyword evidence="6 8" id="KW-0067">ATP-binding</keyword>
<dbReference type="Proteomes" id="UP000053617">
    <property type="component" value="Unassembled WGS sequence"/>
</dbReference>
<dbReference type="EMBL" id="KN847476">
    <property type="protein sequence ID" value="KIX07740.1"/>
    <property type="molecule type" value="Genomic_DNA"/>
</dbReference>
<evidence type="ECO:0000256" key="3">
    <source>
        <dbReference type="ARBA" id="ARBA00022664"/>
    </source>
</evidence>
<dbReference type="GeneID" id="25290465"/>
<dbReference type="GO" id="GO:0008270">
    <property type="term" value="F:zinc ion binding"/>
    <property type="evidence" value="ECO:0007669"/>
    <property type="project" value="UniProtKB-KW"/>
</dbReference>
<dbReference type="Gene3D" id="1.20.5.5160">
    <property type="match status" value="1"/>
</dbReference>
<dbReference type="GO" id="GO:0005524">
    <property type="term" value="F:ATP binding"/>
    <property type="evidence" value="ECO:0007669"/>
    <property type="project" value="UniProtKB-UniRule"/>
</dbReference>
<comment type="function">
    <text evidence="8">Regulatory subunit of the poly(A)-nuclease (PAN) deadenylation complex, one of two cytoplasmic mRNA deadenylases involved in mRNA turnover. PAN specifically shortens poly(A) tails of RNA and the activity is stimulated by poly(A)-binding protein PAB1. PAN deadenylation is followed by rapid degradation of the shortened mRNA tails by the CCR4-NOT complex. Deadenylated mRNAs are then degraded by two alternative mechanisms, namely exosome-mediated 3'-5' exonucleolytic degradation, or deadenlyation-dependent mRNA decaping and subsequent 5'-3' exonucleolytic degradation by XRN1. May also be involved in post-transcriptional maturation of mRNA poly(A) tails. PAN3 acts as a positive regulator for PAN activity, recruiting the catalytic subunit PAN2 to mRNA via its interaction with RNA and with PAB1.</text>
</comment>
<evidence type="ECO:0000256" key="6">
    <source>
        <dbReference type="ARBA" id="ARBA00022840"/>
    </source>
</evidence>
<keyword evidence="7 8" id="KW-0175">Coiled coil</keyword>
<feature type="domain" description="Protein kinase" evidence="11">
    <location>
        <begin position="276"/>
        <end position="652"/>
    </location>
</feature>
<evidence type="ECO:0000259" key="11">
    <source>
        <dbReference type="PROSITE" id="PS50011"/>
    </source>
</evidence>
<dbReference type="FunFam" id="1.10.287.3700:FF:000001">
    <property type="entry name" value="PAN2-PAN3 deadenylation complex subunit PAN3"/>
    <property type="match status" value="1"/>
</dbReference>
<dbReference type="Pfam" id="PF18101">
    <property type="entry name" value="Pan3_CK"/>
    <property type="match status" value="1"/>
</dbReference>
<evidence type="ECO:0000259" key="12">
    <source>
        <dbReference type="PROSITE" id="PS50103"/>
    </source>
</evidence>
<dbReference type="InterPro" id="IPR041332">
    <property type="entry name" value="Pan3_CK"/>
</dbReference>
<dbReference type="PANTHER" id="PTHR12272:SF11">
    <property type="entry name" value="PAN2-PAN3 DEADENYLATION COMPLEX SUBUNIT PAN3"/>
    <property type="match status" value="1"/>
</dbReference>
<dbReference type="AlphaFoldDB" id="A0A0D2JEW7"/>
<dbReference type="Gene3D" id="1.10.510.10">
    <property type="entry name" value="Transferase(Phosphotransferase) domain 1"/>
    <property type="match status" value="1"/>
</dbReference>
<dbReference type="GO" id="GO:0000289">
    <property type="term" value="P:nuclear-transcribed mRNA poly(A) tail shortening"/>
    <property type="evidence" value="ECO:0007669"/>
    <property type="project" value="UniProtKB-UniRule"/>
</dbReference>
<comment type="subcellular location">
    <subcellularLocation>
        <location evidence="1 8">Cytoplasm</location>
    </subcellularLocation>
</comment>
<dbReference type="GO" id="GO:0000932">
    <property type="term" value="C:P-body"/>
    <property type="evidence" value="ECO:0007669"/>
    <property type="project" value="TreeGrafter"/>
</dbReference>
<dbReference type="HAMAP" id="MF_03181">
    <property type="entry name" value="PAN3"/>
    <property type="match status" value="1"/>
</dbReference>
<dbReference type="InterPro" id="IPR011009">
    <property type="entry name" value="Kinase-like_dom_sf"/>
</dbReference>
<dbReference type="PANTHER" id="PTHR12272">
    <property type="entry name" value="DEADENYLATION COMPLEX SUBUNIT PAN3"/>
    <property type="match status" value="1"/>
</dbReference>